<evidence type="ECO:0000313" key="9">
    <source>
        <dbReference type="EMBL" id="VDO01190.1"/>
    </source>
</evidence>
<dbReference type="STRING" id="102285.A0A0R3TE43"/>
<keyword evidence="5" id="KW-0442">Lipid degradation</keyword>
<feature type="region of interest" description="Disordered" evidence="7">
    <location>
        <begin position="1"/>
        <end position="45"/>
    </location>
</feature>
<evidence type="ECO:0000256" key="5">
    <source>
        <dbReference type="ARBA" id="ARBA00022963"/>
    </source>
</evidence>
<keyword evidence="3" id="KW-0677">Repeat</keyword>
<dbReference type="GO" id="GO:0009395">
    <property type="term" value="P:phospholipid catabolic process"/>
    <property type="evidence" value="ECO:0007669"/>
    <property type="project" value="TreeGrafter"/>
</dbReference>
<evidence type="ECO:0000256" key="7">
    <source>
        <dbReference type="SAM" id="MobiDB-lite"/>
    </source>
</evidence>
<dbReference type="EMBL" id="UZAE01004435">
    <property type="protein sequence ID" value="VDO01190.1"/>
    <property type="molecule type" value="Genomic_DNA"/>
</dbReference>
<feature type="domain" description="PLD phosphodiesterase" evidence="8">
    <location>
        <begin position="206"/>
        <end position="233"/>
    </location>
</feature>
<dbReference type="InterPro" id="IPR015679">
    <property type="entry name" value="PLipase_D_fam"/>
</dbReference>
<dbReference type="Gene3D" id="3.30.870.10">
    <property type="entry name" value="Endonuclease Chain A"/>
    <property type="match status" value="1"/>
</dbReference>
<dbReference type="Proteomes" id="UP000278807">
    <property type="component" value="Unassembled WGS sequence"/>
</dbReference>
<dbReference type="AlphaFoldDB" id="A0A0R3TE43"/>
<keyword evidence="4" id="KW-0378">Hydrolase</keyword>
<protein>
    <recommendedName>
        <fullName evidence="2">phospholipase D</fullName>
        <ecNumber evidence="2">3.1.4.4</ecNumber>
    </recommendedName>
</protein>
<dbReference type="OrthoDB" id="14911at2759"/>
<keyword evidence="6" id="KW-0443">Lipid metabolism</keyword>
<dbReference type="InterPro" id="IPR001736">
    <property type="entry name" value="PLipase_D/transphosphatidylase"/>
</dbReference>
<reference evidence="9 10" key="2">
    <citation type="submission" date="2018-11" db="EMBL/GenBank/DDBJ databases">
        <authorList>
            <consortium name="Pathogen Informatics"/>
        </authorList>
    </citation>
    <scope>NUCLEOTIDE SEQUENCE [LARGE SCALE GENOMIC DNA]</scope>
</reference>
<gene>
    <name evidence="9" type="ORF">HNAJ_LOCUS5330</name>
</gene>
<dbReference type="Pfam" id="PF00614">
    <property type="entry name" value="PLDc"/>
    <property type="match status" value="1"/>
</dbReference>
<evidence type="ECO:0000259" key="8">
    <source>
        <dbReference type="PROSITE" id="PS50035"/>
    </source>
</evidence>
<dbReference type="PANTHER" id="PTHR18896:SF76">
    <property type="entry name" value="PHOSPHOLIPASE"/>
    <property type="match status" value="1"/>
</dbReference>
<evidence type="ECO:0000256" key="1">
    <source>
        <dbReference type="ARBA" id="ARBA00000798"/>
    </source>
</evidence>
<organism evidence="11">
    <name type="scientific">Rodentolepis nana</name>
    <name type="common">Dwarf tapeworm</name>
    <name type="synonym">Hymenolepis nana</name>
    <dbReference type="NCBI Taxonomy" id="102285"/>
    <lineage>
        <taxon>Eukaryota</taxon>
        <taxon>Metazoa</taxon>
        <taxon>Spiralia</taxon>
        <taxon>Lophotrochozoa</taxon>
        <taxon>Platyhelminthes</taxon>
        <taxon>Cestoda</taxon>
        <taxon>Eucestoda</taxon>
        <taxon>Cyclophyllidea</taxon>
        <taxon>Hymenolepididae</taxon>
        <taxon>Rodentolepis</taxon>
    </lineage>
</organism>
<dbReference type="GO" id="GO:0004630">
    <property type="term" value="F:phospholipase D activity"/>
    <property type="evidence" value="ECO:0007669"/>
    <property type="project" value="UniProtKB-EC"/>
</dbReference>
<evidence type="ECO:0000256" key="6">
    <source>
        <dbReference type="ARBA" id="ARBA00023098"/>
    </source>
</evidence>
<accession>A0A0R3TE43</accession>
<keyword evidence="10" id="KW-1185">Reference proteome</keyword>
<evidence type="ECO:0000256" key="3">
    <source>
        <dbReference type="ARBA" id="ARBA00022737"/>
    </source>
</evidence>
<dbReference type="SMART" id="SM00155">
    <property type="entry name" value="PLDc"/>
    <property type="match status" value="1"/>
</dbReference>
<proteinExistence type="predicted"/>
<evidence type="ECO:0000313" key="11">
    <source>
        <dbReference type="WBParaSite" id="HNAJ_0000533201-mRNA-1"/>
    </source>
</evidence>
<dbReference type="SUPFAM" id="SSF56024">
    <property type="entry name" value="Phospholipase D/nuclease"/>
    <property type="match status" value="1"/>
</dbReference>
<name>A0A0R3TE43_RODNA</name>
<evidence type="ECO:0000256" key="4">
    <source>
        <dbReference type="ARBA" id="ARBA00022801"/>
    </source>
</evidence>
<dbReference type="PROSITE" id="PS50035">
    <property type="entry name" value="PLD"/>
    <property type="match status" value="1"/>
</dbReference>
<dbReference type="EC" id="3.1.4.4" evidence="2"/>
<reference evidence="11" key="1">
    <citation type="submission" date="2017-02" db="UniProtKB">
        <authorList>
            <consortium name="WormBaseParasite"/>
        </authorList>
    </citation>
    <scope>IDENTIFICATION</scope>
</reference>
<dbReference type="PANTHER" id="PTHR18896">
    <property type="entry name" value="PHOSPHOLIPASE D"/>
    <property type="match status" value="1"/>
</dbReference>
<comment type="catalytic activity">
    <reaction evidence="1">
        <text>a 1,2-diacyl-sn-glycero-3-phosphocholine + H2O = a 1,2-diacyl-sn-glycero-3-phosphate + choline + H(+)</text>
        <dbReference type="Rhea" id="RHEA:14445"/>
        <dbReference type="ChEBI" id="CHEBI:15354"/>
        <dbReference type="ChEBI" id="CHEBI:15377"/>
        <dbReference type="ChEBI" id="CHEBI:15378"/>
        <dbReference type="ChEBI" id="CHEBI:57643"/>
        <dbReference type="ChEBI" id="CHEBI:58608"/>
        <dbReference type="EC" id="3.1.4.4"/>
    </reaction>
</comment>
<evidence type="ECO:0000313" key="10">
    <source>
        <dbReference type="Proteomes" id="UP000278807"/>
    </source>
</evidence>
<evidence type="ECO:0000256" key="2">
    <source>
        <dbReference type="ARBA" id="ARBA00012027"/>
    </source>
</evidence>
<feature type="compositionally biased region" description="Basic and acidic residues" evidence="7">
    <location>
        <begin position="1"/>
        <end position="13"/>
    </location>
</feature>
<sequence length="240" mass="27874">MKPHKVDQGKTEDGYVSFDSDSDEENGNRRSERKLKGKGEGKARDEGHSWYHYRRWRFCKVLLMDRCFDWKIVKIGNLEFLQVRNLHNQVTFTPSNFGSALDWAGAVNAAQLTNEAMDYTVSNDHGSFAPMRTDSQILVGIDGAAYMAAVADAMEAARYEILIADWFLSPEIYLKRPYINDYWRLDKLLKRKAVIRHPSHFRDRTFNWSHHEKLVVVDQSVVFMGGIDLCFGRWDRPDHP</sequence>
<dbReference type="WBParaSite" id="HNAJ_0000533201-mRNA-1">
    <property type="protein sequence ID" value="HNAJ_0000533201-mRNA-1"/>
    <property type="gene ID" value="HNAJ_0000533201"/>
</dbReference>